<feature type="transmembrane region" description="Helical" evidence="4">
    <location>
        <begin position="131"/>
        <end position="155"/>
    </location>
</feature>
<protein>
    <recommendedName>
        <fullName evidence="5">DNA mismatch repair proteins mutS family domain-containing protein</fullName>
    </recommendedName>
</protein>
<keyword evidence="2" id="KW-0067">ATP-binding</keyword>
<dbReference type="SUPFAM" id="SSF52540">
    <property type="entry name" value="P-loop containing nucleoside triphosphate hydrolases"/>
    <property type="match status" value="1"/>
</dbReference>
<dbReference type="Pfam" id="PF00488">
    <property type="entry name" value="MutS_V"/>
    <property type="match status" value="1"/>
</dbReference>
<name>A0A6C0DD69_9ZZZZ</name>
<dbReference type="GO" id="GO:0005634">
    <property type="term" value="C:nucleus"/>
    <property type="evidence" value="ECO:0007669"/>
    <property type="project" value="TreeGrafter"/>
</dbReference>
<organism evidence="6">
    <name type="scientific">viral metagenome</name>
    <dbReference type="NCBI Taxonomy" id="1070528"/>
    <lineage>
        <taxon>unclassified sequences</taxon>
        <taxon>metagenomes</taxon>
        <taxon>organismal metagenomes</taxon>
    </lineage>
</organism>
<dbReference type="EMBL" id="MN739593">
    <property type="protein sequence ID" value="QHT14858.1"/>
    <property type="molecule type" value="Genomic_DNA"/>
</dbReference>
<dbReference type="InterPro" id="IPR000432">
    <property type="entry name" value="DNA_mismatch_repair_MutS_C"/>
</dbReference>
<dbReference type="PANTHER" id="PTHR11361:SF34">
    <property type="entry name" value="DNA MISMATCH REPAIR PROTEIN MSH1, MITOCHONDRIAL"/>
    <property type="match status" value="1"/>
</dbReference>
<evidence type="ECO:0000256" key="1">
    <source>
        <dbReference type="ARBA" id="ARBA00022741"/>
    </source>
</evidence>
<dbReference type="GO" id="GO:0006298">
    <property type="term" value="P:mismatch repair"/>
    <property type="evidence" value="ECO:0007669"/>
    <property type="project" value="InterPro"/>
</dbReference>
<evidence type="ECO:0000256" key="4">
    <source>
        <dbReference type="SAM" id="Phobius"/>
    </source>
</evidence>
<dbReference type="GO" id="GO:0005524">
    <property type="term" value="F:ATP binding"/>
    <property type="evidence" value="ECO:0007669"/>
    <property type="project" value="UniProtKB-KW"/>
</dbReference>
<dbReference type="SMART" id="SM00534">
    <property type="entry name" value="MUTSac"/>
    <property type="match status" value="1"/>
</dbReference>
<evidence type="ECO:0000256" key="3">
    <source>
        <dbReference type="ARBA" id="ARBA00023125"/>
    </source>
</evidence>
<evidence type="ECO:0000313" key="6">
    <source>
        <dbReference type="EMBL" id="QHT14858.1"/>
    </source>
</evidence>
<sequence length="513" mass="58609">MSSVEATIDIDAFSNWLGLTTQASRSSLKTQLSNWITDPTQLMQLREKARRFQAAYQRDPTFFGACEKQFKEIASIEEKWNGLLHPESELEKESYGEILFFKPILQPLNFVPFFLTIWSALRVYILPGLSLLIPFLTLLAPYFILTFIFHIPITFQNYMAMLQSMVSGNFQAMMNPDAIKEVPSEKGGGIFQSIKQVGLMMITFVQGIIQPYWTYHHLNSIDSIIQEHGNRVLRFRECYQALSNLLKAHGFTFFNCPLPECSNERDATARILLESTYFKMALRYVGSLEVIMRLTNQKDVVPVHWVRSETPVFRAKDTFDFQVPQSDRKTLSVRLDSNRHALLTGPNKGGKSTVLRALSTSALLAHTYGCSFGHLTLTPFETMFVCLKPDDLPGSKSRFEREIEFTASTLKRQGPILVLIDELYHSTNPPDALRSCEIYCNELWKKTKTISVISTHIFEWVEKAPQEIQRMCCPATIDEKGDIEFQYRLETGICRVSSVDTLLKKNGLIVSRA</sequence>
<dbReference type="Gene3D" id="3.40.50.300">
    <property type="entry name" value="P-loop containing nucleotide triphosphate hydrolases"/>
    <property type="match status" value="1"/>
</dbReference>
<proteinExistence type="predicted"/>
<dbReference type="GO" id="GO:0140664">
    <property type="term" value="F:ATP-dependent DNA damage sensor activity"/>
    <property type="evidence" value="ECO:0007669"/>
    <property type="project" value="InterPro"/>
</dbReference>
<keyword evidence="4" id="KW-1133">Transmembrane helix</keyword>
<dbReference type="AlphaFoldDB" id="A0A6C0DD69"/>
<keyword evidence="3" id="KW-0238">DNA-binding</keyword>
<evidence type="ECO:0000259" key="5">
    <source>
        <dbReference type="SMART" id="SM00534"/>
    </source>
</evidence>
<dbReference type="PANTHER" id="PTHR11361">
    <property type="entry name" value="DNA MISMATCH REPAIR PROTEIN MUTS FAMILY MEMBER"/>
    <property type="match status" value="1"/>
</dbReference>
<accession>A0A6C0DD69</accession>
<keyword evidence="1" id="KW-0547">Nucleotide-binding</keyword>
<keyword evidence="4" id="KW-0812">Transmembrane</keyword>
<feature type="domain" description="DNA mismatch repair proteins mutS family" evidence="5">
    <location>
        <begin position="338"/>
        <end position="513"/>
    </location>
</feature>
<keyword evidence="4" id="KW-0472">Membrane</keyword>
<dbReference type="InterPro" id="IPR045076">
    <property type="entry name" value="MutS"/>
</dbReference>
<dbReference type="InterPro" id="IPR027417">
    <property type="entry name" value="P-loop_NTPase"/>
</dbReference>
<feature type="transmembrane region" description="Helical" evidence="4">
    <location>
        <begin position="108"/>
        <end position="125"/>
    </location>
</feature>
<evidence type="ECO:0000256" key="2">
    <source>
        <dbReference type="ARBA" id="ARBA00022840"/>
    </source>
</evidence>
<reference evidence="6" key="1">
    <citation type="journal article" date="2020" name="Nature">
        <title>Giant virus diversity and host interactions through global metagenomics.</title>
        <authorList>
            <person name="Schulz F."/>
            <person name="Roux S."/>
            <person name="Paez-Espino D."/>
            <person name="Jungbluth S."/>
            <person name="Walsh D.A."/>
            <person name="Denef V.J."/>
            <person name="McMahon K.D."/>
            <person name="Konstantinidis K.T."/>
            <person name="Eloe-Fadrosh E.A."/>
            <person name="Kyrpides N.C."/>
            <person name="Woyke T."/>
        </authorList>
    </citation>
    <scope>NUCLEOTIDE SEQUENCE</scope>
    <source>
        <strain evidence="6">GVMAG-M-3300023174-141</strain>
    </source>
</reference>
<dbReference type="GO" id="GO:0030983">
    <property type="term" value="F:mismatched DNA binding"/>
    <property type="evidence" value="ECO:0007669"/>
    <property type="project" value="InterPro"/>
</dbReference>